<accession>A0A1S9PAC8</accession>
<evidence type="ECO:0000313" key="3">
    <source>
        <dbReference type="EMBL" id="OOQ57934.1"/>
    </source>
</evidence>
<sequence length="198" mass="21973">MFKKALLLLFAVFAIAKAKAQTAEEVYDHYLDFNLVRLEGPASKVLEAGEALLPDTAKLTPKARISFYNSMGKAYEDDNQTVRALEFYKRVAAAVPNYYVVQRALGYIYAKQAEEFVGKLNATASNPVQNQKIMAQYTAAAKKALPCLEKAQACDPDDDTLTRINTLLKNIKDTQGLATLKSRLAELSKNCIDLLEDK</sequence>
<keyword evidence="1" id="KW-0802">TPR repeat</keyword>
<feature type="repeat" description="TPR" evidence="1">
    <location>
        <begin position="65"/>
        <end position="98"/>
    </location>
</feature>
<gene>
    <name evidence="3" type="ORF">BC343_09650</name>
</gene>
<dbReference type="PROSITE" id="PS50005">
    <property type="entry name" value="TPR"/>
    <property type="match status" value="1"/>
</dbReference>
<keyword evidence="2" id="KW-0732">Signal</keyword>
<organism evidence="3 4">
    <name type="scientific">Mucilaginibacter pedocola</name>
    <dbReference type="NCBI Taxonomy" id="1792845"/>
    <lineage>
        <taxon>Bacteria</taxon>
        <taxon>Pseudomonadati</taxon>
        <taxon>Bacteroidota</taxon>
        <taxon>Sphingobacteriia</taxon>
        <taxon>Sphingobacteriales</taxon>
        <taxon>Sphingobacteriaceae</taxon>
        <taxon>Mucilaginibacter</taxon>
    </lineage>
</organism>
<dbReference type="InterPro" id="IPR019734">
    <property type="entry name" value="TPR_rpt"/>
</dbReference>
<name>A0A1S9PAC8_9SPHI</name>
<feature type="signal peptide" evidence="2">
    <location>
        <begin position="1"/>
        <end position="20"/>
    </location>
</feature>
<dbReference type="OrthoDB" id="793209at2"/>
<evidence type="ECO:0000313" key="4">
    <source>
        <dbReference type="Proteomes" id="UP000189739"/>
    </source>
</evidence>
<keyword evidence="4" id="KW-1185">Reference proteome</keyword>
<dbReference type="SUPFAM" id="SSF48452">
    <property type="entry name" value="TPR-like"/>
    <property type="match status" value="1"/>
</dbReference>
<dbReference type="EMBL" id="MBTF01000034">
    <property type="protein sequence ID" value="OOQ57934.1"/>
    <property type="molecule type" value="Genomic_DNA"/>
</dbReference>
<dbReference type="RefSeq" id="WP_078349657.1">
    <property type="nucleotide sequence ID" value="NZ_MBTF01000034.1"/>
</dbReference>
<proteinExistence type="predicted"/>
<dbReference type="InterPro" id="IPR011990">
    <property type="entry name" value="TPR-like_helical_dom_sf"/>
</dbReference>
<comment type="caution">
    <text evidence="3">The sequence shown here is derived from an EMBL/GenBank/DDBJ whole genome shotgun (WGS) entry which is preliminary data.</text>
</comment>
<dbReference type="STRING" id="1792845.BC343_09650"/>
<evidence type="ECO:0000256" key="2">
    <source>
        <dbReference type="SAM" id="SignalP"/>
    </source>
</evidence>
<dbReference type="Proteomes" id="UP000189739">
    <property type="component" value="Unassembled WGS sequence"/>
</dbReference>
<protein>
    <recommendedName>
        <fullName evidence="5">Tetratricopeptide repeat protein</fullName>
    </recommendedName>
</protein>
<evidence type="ECO:0000256" key="1">
    <source>
        <dbReference type="PROSITE-ProRule" id="PRU00339"/>
    </source>
</evidence>
<feature type="chain" id="PRO_5012210654" description="Tetratricopeptide repeat protein" evidence="2">
    <location>
        <begin position="21"/>
        <end position="198"/>
    </location>
</feature>
<reference evidence="3 4" key="1">
    <citation type="submission" date="2016-07" db="EMBL/GenBank/DDBJ databases">
        <title>Genomic analysis of zinc-resistant bacterium Mucilaginibacter pedocola TBZ30.</title>
        <authorList>
            <person name="Huang J."/>
            <person name="Tang J."/>
        </authorList>
    </citation>
    <scope>NUCLEOTIDE SEQUENCE [LARGE SCALE GENOMIC DNA]</scope>
    <source>
        <strain evidence="3 4">TBZ30</strain>
    </source>
</reference>
<dbReference type="Gene3D" id="1.25.40.10">
    <property type="entry name" value="Tetratricopeptide repeat domain"/>
    <property type="match status" value="1"/>
</dbReference>
<dbReference type="AlphaFoldDB" id="A0A1S9PAC8"/>
<evidence type="ECO:0008006" key="5">
    <source>
        <dbReference type="Google" id="ProtNLM"/>
    </source>
</evidence>